<evidence type="ECO:0000313" key="3">
    <source>
        <dbReference type="Proteomes" id="UP000663452"/>
    </source>
</evidence>
<dbReference type="RefSeq" id="WP_206100353.1">
    <property type="nucleotide sequence ID" value="NZ_CP070969.1"/>
</dbReference>
<dbReference type="Pfam" id="PF23843">
    <property type="entry name" value="DUF7210"/>
    <property type="match status" value="1"/>
</dbReference>
<organism evidence="2 3">
    <name type="scientific">Paenibacillus tianjinensis</name>
    <dbReference type="NCBI Taxonomy" id="2810347"/>
    <lineage>
        <taxon>Bacteria</taxon>
        <taxon>Bacillati</taxon>
        <taxon>Bacillota</taxon>
        <taxon>Bacilli</taxon>
        <taxon>Bacillales</taxon>
        <taxon>Paenibacillaceae</taxon>
        <taxon>Paenibacillus</taxon>
    </lineage>
</organism>
<evidence type="ECO:0000313" key="2">
    <source>
        <dbReference type="EMBL" id="QSF42664.1"/>
    </source>
</evidence>
<gene>
    <name evidence="2" type="ORF">JRJ22_15205</name>
</gene>
<sequence>MDIKLKGVVKNGGKWKKPGDIIRKVDDEIAEDLIAQGYAEEIEALPDDDAAELQELRERAKLLGVSNAGRLGKEKLLEGISEKHSDLQMKAAELGIEGTEDKSVEDLISAIAEAEKK</sequence>
<name>A0ABX7L6S4_9BACL</name>
<accession>A0ABX7L6S4</accession>
<feature type="domain" description="DUF7210" evidence="1">
    <location>
        <begin position="1"/>
        <end position="39"/>
    </location>
</feature>
<dbReference type="EMBL" id="CP070969">
    <property type="protein sequence ID" value="QSF42664.1"/>
    <property type="molecule type" value="Genomic_DNA"/>
</dbReference>
<dbReference type="InterPro" id="IPR055634">
    <property type="entry name" value="DUF7210"/>
</dbReference>
<evidence type="ECO:0000259" key="1">
    <source>
        <dbReference type="Pfam" id="PF23843"/>
    </source>
</evidence>
<proteinExistence type="predicted"/>
<reference evidence="2 3" key="1">
    <citation type="submission" date="2021-02" db="EMBL/GenBank/DDBJ databases">
        <title>Paenibacillus tianjinensis sp. nov.</title>
        <authorList>
            <person name="Liu H."/>
        </authorList>
    </citation>
    <scope>NUCLEOTIDE SEQUENCE [LARGE SCALE GENOMIC DNA]</scope>
    <source>
        <strain evidence="2 3">TB2019</strain>
    </source>
</reference>
<dbReference type="Proteomes" id="UP000663452">
    <property type="component" value="Chromosome"/>
</dbReference>
<keyword evidence="3" id="KW-1185">Reference proteome</keyword>
<protein>
    <recommendedName>
        <fullName evidence="1">DUF7210 domain-containing protein</fullName>
    </recommendedName>
</protein>